<proteinExistence type="predicted"/>
<evidence type="ECO:0000313" key="2">
    <source>
        <dbReference type="EMBL" id="MBF4761943.1"/>
    </source>
</evidence>
<dbReference type="Proteomes" id="UP000640489">
    <property type="component" value="Unassembled WGS sequence"/>
</dbReference>
<protein>
    <recommendedName>
        <fullName evidence="4">Integral membrane protein</fullName>
    </recommendedName>
</protein>
<comment type="caution">
    <text evidence="2">The sequence shown here is derived from an EMBL/GenBank/DDBJ whole genome shotgun (WGS) entry which is preliminary data.</text>
</comment>
<sequence>MPESVQRRSGWGRVLIAVYAVFAVAATGRSSYQLIAQASEAPFPYALSALAAVVYVAATQGLAHEGDTWRNVAWAACGTELVGVLVVGTLSLADRDLFPDDTVWSAYGAGYGFFPLVLPFAGLAWLWRTRASG</sequence>
<feature type="transmembrane region" description="Helical" evidence="1">
    <location>
        <begin position="43"/>
        <end position="63"/>
    </location>
</feature>
<accession>A0A930V8N3</accession>
<keyword evidence="1" id="KW-0812">Transmembrane</keyword>
<dbReference type="RefSeq" id="WP_194705120.1">
    <property type="nucleotide sequence ID" value="NZ_JADKPN010000001.1"/>
</dbReference>
<feature type="transmembrane region" description="Helical" evidence="1">
    <location>
        <begin position="104"/>
        <end position="127"/>
    </location>
</feature>
<keyword evidence="1" id="KW-1133">Transmembrane helix</keyword>
<reference evidence="2" key="1">
    <citation type="submission" date="2020-11" db="EMBL/GenBank/DDBJ databases">
        <title>Nocardioides sp. nov., isolated from Soil of Cynanchum wilfordii Hemsley rhizosphere.</title>
        <authorList>
            <person name="Lee J.-S."/>
            <person name="Suh M.K."/>
            <person name="Kim J.-S."/>
        </authorList>
    </citation>
    <scope>NUCLEOTIDE SEQUENCE</scope>
    <source>
        <strain evidence="2">KCTC 19275</strain>
    </source>
</reference>
<gene>
    <name evidence="2" type="ORF">ISU07_02280</name>
</gene>
<name>A0A930V8N3_9ACTN</name>
<feature type="transmembrane region" description="Helical" evidence="1">
    <location>
        <begin position="12"/>
        <end position="31"/>
    </location>
</feature>
<evidence type="ECO:0000256" key="1">
    <source>
        <dbReference type="SAM" id="Phobius"/>
    </source>
</evidence>
<dbReference type="EMBL" id="JADKPN010000001">
    <property type="protein sequence ID" value="MBF4761943.1"/>
    <property type="molecule type" value="Genomic_DNA"/>
</dbReference>
<feature type="transmembrane region" description="Helical" evidence="1">
    <location>
        <begin position="72"/>
        <end position="92"/>
    </location>
</feature>
<keyword evidence="3" id="KW-1185">Reference proteome</keyword>
<evidence type="ECO:0000313" key="3">
    <source>
        <dbReference type="Proteomes" id="UP000640489"/>
    </source>
</evidence>
<keyword evidence="1" id="KW-0472">Membrane</keyword>
<evidence type="ECO:0008006" key="4">
    <source>
        <dbReference type="Google" id="ProtNLM"/>
    </source>
</evidence>
<dbReference type="AlphaFoldDB" id="A0A930V8N3"/>
<organism evidence="2 3">
    <name type="scientific">Nocardioides islandensis</name>
    <dbReference type="NCBI Taxonomy" id="433663"/>
    <lineage>
        <taxon>Bacteria</taxon>
        <taxon>Bacillati</taxon>
        <taxon>Actinomycetota</taxon>
        <taxon>Actinomycetes</taxon>
        <taxon>Propionibacteriales</taxon>
        <taxon>Nocardioidaceae</taxon>
        <taxon>Nocardioides</taxon>
    </lineage>
</organism>